<dbReference type="InterPro" id="IPR036282">
    <property type="entry name" value="Glutathione-S-Trfase_C_sf"/>
</dbReference>
<dbReference type="SUPFAM" id="SSF47616">
    <property type="entry name" value="GST C-terminal domain-like"/>
    <property type="match status" value="1"/>
</dbReference>
<keyword evidence="6" id="KW-1185">Reference proteome</keyword>
<dbReference type="SFLD" id="SFLDS00019">
    <property type="entry name" value="Glutathione_Transferase_(cytos"/>
    <property type="match status" value="1"/>
</dbReference>
<dbReference type="GO" id="GO:0005737">
    <property type="term" value="C:cytoplasm"/>
    <property type="evidence" value="ECO:0007669"/>
    <property type="project" value="TreeGrafter"/>
</dbReference>
<comment type="similarity">
    <text evidence="1 2">Belongs to the GST superfamily.</text>
</comment>
<dbReference type="EMBL" id="DF977453">
    <property type="protein sequence ID" value="GAP84875.1"/>
    <property type="molecule type" value="Genomic_DNA"/>
</dbReference>
<feature type="domain" description="GST C-terminal" evidence="4">
    <location>
        <begin position="90"/>
        <end position="220"/>
    </location>
</feature>
<dbReference type="InterPro" id="IPR004046">
    <property type="entry name" value="GST_C"/>
</dbReference>
<sequence>MAPFGKIYTYPDNLRVHRALIIADLNGLEIEIPPFTMRETNRTPEFLSKFALGKVPAFEGADGFALTESVAIATYIAKSGPKADQLLGKDAKTQALITQWASFAEFELANNAIVPIAMVVMKAYAMDENRFNSAIEGLERNARYLEVSLKGGKKYLVGDRLTLADLMVTSFCYWAFKHLIGADLRKELPNLVAYVEAFANVPEHKKYYGELEMCETSVSFGSG</sequence>
<dbReference type="SUPFAM" id="SSF52833">
    <property type="entry name" value="Thioredoxin-like"/>
    <property type="match status" value="1"/>
</dbReference>
<protein>
    <submittedName>
        <fullName evidence="5">Putative glutathione S-transferase-like protein</fullName>
    </submittedName>
</protein>
<feature type="domain" description="GST N-terminal" evidence="3">
    <location>
        <begin position="3"/>
        <end position="84"/>
    </location>
</feature>
<dbReference type="InterPro" id="IPR004045">
    <property type="entry name" value="Glutathione_S-Trfase_N"/>
</dbReference>
<evidence type="ECO:0000313" key="5">
    <source>
        <dbReference type="EMBL" id="GAP84875.1"/>
    </source>
</evidence>
<dbReference type="Proteomes" id="UP000054516">
    <property type="component" value="Unassembled WGS sequence"/>
</dbReference>
<dbReference type="GO" id="GO:0005634">
    <property type="term" value="C:nucleus"/>
    <property type="evidence" value="ECO:0007669"/>
    <property type="project" value="TreeGrafter"/>
</dbReference>
<dbReference type="PANTHER" id="PTHR43986">
    <property type="entry name" value="ELONGATION FACTOR 1-GAMMA"/>
    <property type="match status" value="1"/>
</dbReference>
<dbReference type="InterPro" id="IPR010987">
    <property type="entry name" value="Glutathione-S-Trfase_C-like"/>
</dbReference>
<evidence type="ECO:0000256" key="2">
    <source>
        <dbReference type="RuleBase" id="RU003494"/>
    </source>
</evidence>
<dbReference type="Gene3D" id="3.40.30.10">
    <property type="entry name" value="Glutaredoxin"/>
    <property type="match status" value="1"/>
</dbReference>
<dbReference type="OMA" id="WICYAQG"/>
<dbReference type="AlphaFoldDB" id="A0A1W2TB54"/>
<dbReference type="PROSITE" id="PS50405">
    <property type="entry name" value="GST_CTER"/>
    <property type="match status" value="1"/>
</dbReference>
<reference evidence="5" key="1">
    <citation type="submission" date="2016-03" db="EMBL/GenBank/DDBJ databases">
        <title>Draft genome sequence of Rosellinia necatrix.</title>
        <authorList>
            <person name="Kanematsu S."/>
        </authorList>
    </citation>
    <scope>NUCLEOTIDE SEQUENCE [LARGE SCALE GENOMIC DNA]</scope>
    <source>
        <strain evidence="5">W97</strain>
    </source>
</reference>
<evidence type="ECO:0000256" key="1">
    <source>
        <dbReference type="ARBA" id="ARBA00007409"/>
    </source>
</evidence>
<evidence type="ECO:0000259" key="4">
    <source>
        <dbReference type="PROSITE" id="PS50405"/>
    </source>
</evidence>
<dbReference type="SFLD" id="SFLDG00358">
    <property type="entry name" value="Main_(cytGST)"/>
    <property type="match status" value="1"/>
</dbReference>
<evidence type="ECO:0000259" key="3">
    <source>
        <dbReference type="PROSITE" id="PS50404"/>
    </source>
</evidence>
<dbReference type="Pfam" id="PF00043">
    <property type="entry name" value="GST_C"/>
    <property type="match status" value="1"/>
</dbReference>
<dbReference type="InterPro" id="IPR036249">
    <property type="entry name" value="Thioredoxin-like_sf"/>
</dbReference>
<dbReference type="OrthoDB" id="249703at2759"/>
<dbReference type="Pfam" id="PF02798">
    <property type="entry name" value="GST_N"/>
    <property type="match status" value="1"/>
</dbReference>
<keyword evidence="5" id="KW-0808">Transferase</keyword>
<dbReference type="FunFam" id="3.40.30.10:FF:000142">
    <property type="entry name" value="Elongation factor 1 gamma"/>
    <property type="match status" value="1"/>
</dbReference>
<dbReference type="STRING" id="77044.A0A1W2TB54"/>
<proteinExistence type="inferred from homology"/>
<dbReference type="PROSITE" id="PS50404">
    <property type="entry name" value="GST_NTER"/>
    <property type="match status" value="1"/>
</dbReference>
<evidence type="ECO:0000313" key="6">
    <source>
        <dbReference type="Proteomes" id="UP000054516"/>
    </source>
</evidence>
<dbReference type="InterPro" id="IPR040079">
    <property type="entry name" value="Glutathione_S-Trfase"/>
</dbReference>
<dbReference type="GO" id="GO:0006414">
    <property type="term" value="P:translational elongation"/>
    <property type="evidence" value="ECO:0007669"/>
    <property type="project" value="TreeGrafter"/>
</dbReference>
<accession>A0A1W2TB54</accession>
<name>A0A1W2TB54_ROSNE</name>
<dbReference type="Gene3D" id="1.20.1050.10">
    <property type="match status" value="1"/>
</dbReference>
<organism evidence="5">
    <name type="scientific">Rosellinia necatrix</name>
    <name type="common">White root-rot fungus</name>
    <dbReference type="NCBI Taxonomy" id="77044"/>
    <lineage>
        <taxon>Eukaryota</taxon>
        <taxon>Fungi</taxon>
        <taxon>Dikarya</taxon>
        <taxon>Ascomycota</taxon>
        <taxon>Pezizomycotina</taxon>
        <taxon>Sordariomycetes</taxon>
        <taxon>Xylariomycetidae</taxon>
        <taxon>Xylariales</taxon>
        <taxon>Xylariaceae</taxon>
        <taxon>Rosellinia</taxon>
    </lineage>
</organism>
<dbReference type="GO" id="GO:0016740">
    <property type="term" value="F:transferase activity"/>
    <property type="evidence" value="ECO:0007669"/>
    <property type="project" value="UniProtKB-KW"/>
</dbReference>
<dbReference type="CDD" id="cd03044">
    <property type="entry name" value="GST_N_EF1Bgamma"/>
    <property type="match status" value="1"/>
</dbReference>
<gene>
    <name evidence="5" type="ORF">SAMD00023353_0801940</name>
</gene>
<dbReference type="InterPro" id="IPR050802">
    <property type="entry name" value="EF-GSTs"/>
</dbReference>
<dbReference type="PANTHER" id="PTHR43986:SF10">
    <property type="entry name" value="ELONGATION FACTOR EEF-1B GAMMA SUBUNIT, PUTATIVE (AFU_ORTHOLOGUE AFUA_1G17120)-RELATED"/>
    <property type="match status" value="1"/>
</dbReference>